<reference evidence="1" key="1">
    <citation type="submission" date="2019-04" db="EMBL/GenBank/DDBJ databases">
        <authorList>
            <person name="Alioto T."/>
            <person name="Alioto T."/>
        </authorList>
    </citation>
    <scope>NUCLEOTIDE SEQUENCE [LARGE SCALE GENOMIC DNA]</scope>
</reference>
<dbReference type="GO" id="GO:0006357">
    <property type="term" value="P:regulation of transcription by RNA polymerase II"/>
    <property type="evidence" value="ECO:0007669"/>
    <property type="project" value="InterPro"/>
</dbReference>
<keyword evidence="2" id="KW-1185">Reference proteome</keyword>
<proteinExistence type="predicted"/>
<dbReference type="GO" id="GO:0003700">
    <property type="term" value="F:DNA-binding transcription factor activity"/>
    <property type="evidence" value="ECO:0007669"/>
    <property type="project" value="InterPro"/>
</dbReference>
<sequence>MADGEVEQNWATLQGGEMTIQTTQASEATQAVASLAEAAVAASQEMQQGATVTMALNSEAAAHAVATLAEATLQGGGQIVLSGETAAAVGALTGVQDANGLVQIPVSMYQTVVTSLAQGNGPVQVAMAPVTTRISDSTVTMDGQAVDVVTLEQ</sequence>
<protein>
    <submittedName>
        <fullName evidence="1">Uncharacterized protein</fullName>
    </submittedName>
</protein>
<dbReference type="Proteomes" id="UP000335636">
    <property type="component" value="Unassembled WGS sequence"/>
</dbReference>
<name>A0A5E4CDU2_MARMO</name>
<comment type="caution">
    <text evidence="1">The sequence shown here is derived from an EMBL/GenBank/DDBJ whole genome shotgun (WGS) entry which is preliminary data.</text>
</comment>
<organism evidence="1 2">
    <name type="scientific">Marmota monax</name>
    <name type="common">Woodchuck</name>
    <dbReference type="NCBI Taxonomy" id="9995"/>
    <lineage>
        <taxon>Eukaryota</taxon>
        <taxon>Metazoa</taxon>
        <taxon>Chordata</taxon>
        <taxon>Craniata</taxon>
        <taxon>Vertebrata</taxon>
        <taxon>Euteleostomi</taxon>
        <taxon>Mammalia</taxon>
        <taxon>Eutheria</taxon>
        <taxon>Euarchontoglires</taxon>
        <taxon>Glires</taxon>
        <taxon>Rodentia</taxon>
        <taxon>Sciuromorpha</taxon>
        <taxon>Sciuridae</taxon>
        <taxon>Xerinae</taxon>
        <taxon>Marmotini</taxon>
        <taxon>Marmota</taxon>
    </lineage>
</organism>
<gene>
    <name evidence="1" type="ORF">MONAX_5E040025</name>
</gene>
<dbReference type="InterPro" id="IPR039142">
    <property type="entry name" value="NRF1/Ewg"/>
</dbReference>
<evidence type="ECO:0000313" key="1">
    <source>
        <dbReference type="EMBL" id="VTJ79540.1"/>
    </source>
</evidence>
<accession>A0A5E4CDU2</accession>
<dbReference type="AlphaFoldDB" id="A0A5E4CDU2"/>
<dbReference type="EMBL" id="CABDUW010001198">
    <property type="protein sequence ID" value="VTJ79540.1"/>
    <property type="molecule type" value="Genomic_DNA"/>
</dbReference>
<evidence type="ECO:0000313" key="2">
    <source>
        <dbReference type="Proteomes" id="UP000335636"/>
    </source>
</evidence>
<dbReference type="PANTHER" id="PTHR20338">
    <property type="entry name" value="NUCLEAR RESPIRATORY FACTOR 1"/>
    <property type="match status" value="1"/>
</dbReference>